<dbReference type="OrthoDB" id="9757917at2"/>
<dbReference type="InterPro" id="IPR019993">
    <property type="entry name" value="RecB_nuclease_TM0106_put"/>
</dbReference>
<organism evidence="7 8">
    <name type="scientific">Sphingomonas psychrotolerans</name>
    <dbReference type="NCBI Taxonomy" id="1327635"/>
    <lineage>
        <taxon>Bacteria</taxon>
        <taxon>Pseudomonadati</taxon>
        <taxon>Pseudomonadota</taxon>
        <taxon>Alphaproteobacteria</taxon>
        <taxon>Sphingomonadales</taxon>
        <taxon>Sphingomonadaceae</taxon>
        <taxon>Sphingomonas</taxon>
    </lineage>
</organism>
<dbReference type="Pfam" id="PF13087">
    <property type="entry name" value="AAA_12"/>
    <property type="match status" value="1"/>
</dbReference>
<evidence type="ECO:0000256" key="3">
    <source>
        <dbReference type="ARBA" id="ARBA00022806"/>
    </source>
</evidence>
<evidence type="ECO:0000313" key="8">
    <source>
        <dbReference type="Proteomes" id="UP000229081"/>
    </source>
</evidence>
<keyword evidence="8" id="KW-1185">Reference proteome</keyword>
<sequence>MRLLDGKLRLSASDLMRFKGCRHASTLDLRLIEAGDIVPASDGEQAELLQRQGDAHELAFLEQLRASGRLIAEIPKDGIPLERSVELTLEAMREGPDVIFQGAFLSGAWGGYSDFLERVDRPSSLGAWSYEVVDTKLKRKPDPKHVLQLSLYSDLISDVQGLRPEAAHLQLGGGSRFTVRLADVASYARHARSVFETFLRERPETRSDPVSACSLCRWKDHCRAAWEATDSLSLVAGITKSQRGKIEATGVATLTGLAEVQERIPGLAAGTHERLQTQARLQMVRRAGGPPGFELRDFEPGKGFGLLPEPDEGDLFYDIEGDPYYEGGLEYLHGVWFRQDGEWAFRAFWAHDREAEGRSVAELLDFFVDHLRRRPKARIYHYANYEIAALRRLTAEHRVGEAAMDQLQRERRFVDLFKVVSGGLIASEKGYSIKDLEAFYMEKRNAEVATAGASVVFYENWRETGNDALLEKIHDYNRTDCISTQLLRDWLVRDARPTGMPWPQLGELPEGGALSNIEGENEEVEALRARLAPVRARLGEEVADLLLDLNSFHKREDKPAWWAIFDRLEQESAELVDDLECIQGLYAIGEPVKVTAKSFERTYRFPPQETKLRAGKKPCVKPAAMPEDLDLREIDTNANIVVLRRSTAKGPLPDRLDLIPAKPIANGTLRVAVAAVTEEIIGDTGQARAIEQLLTRASPMFTDGHRTGGIIDPESDVPEQTIAAIAAMAHTTLAIQGPPGTGKTYVSALSIVDLVRAGKRVAVSSNSHKAIGNLLEAIAKRAATEGQPCRVVQKSAGDGDEDAHPGIVLVSDNDAPEIATADVVGATAWHFARYPAPAFDYLFIDEAGQVSLANILAMSRAARNLVLVGDPMQLPQPLQGTHPGRSGESCLEYLIDGHRVVPGDRGIFMPVSRRMHPDVCRFISAAVYEERLHPDEAAGNQDLRTPDGRSIVGAGVRAVAHLGRSQVSPEEIAAIRTQIELVVGSTYRSRDGAERVVGYGDILVVAPYNAQVNALRAALSAAVRVGTVDRFQGQEAPVCLVSMTTSSGEELPRDIAFLFSLNRINVAVSRAQASAVVFASPLLLETPCRTVPEMMLVNALCMLREHGGDNF</sequence>
<dbReference type="SUPFAM" id="SSF52540">
    <property type="entry name" value="P-loop containing nucleoside triphosphate hydrolases"/>
    <property type="match status" value="1"/>
</dbReference>
<dbReference type="InterPro" id="IPR050534">
    <property type="entry name" value="Coronavir_polyprotein_1ab"/>
</dbReference>
<dbReference type="CDD" id="cd17934">
    <property type="entry name" value="DEXXQc_Upf1-like"/>
    <property type="match status" value="1"/>
</dbReference>
<keyword evidence="3" id="KW-0347">Helicase</keyword>
<evidence type="ECO:0000259" key="5">
    <source>
        <dbReference type="Pfam" id="PF13087"/>
    </source>
</evidence>
<dbReference type="InterPro" id="IPR047187">
    <property type="entry name" value="SF1_C_Upf1"/>
</dbReference>
<dbReference type="Proteomes" id="UP000229081">
    <property type="component" value="Chromosome"/>
</dbReference>
<dbReference type="GO" id="GO:0043139">
    <property type="term" value="F:5'-3' DNA helicase activity"/>
    <property type="evidence" value="ECO:0007669"/>
    <property type="project" value="TreeGrafter"/>
</dbReference>
<keyword evidence="2" id="KW-0378">Hydrolase</keyword>
<evidence type="ECO:0000256" key="4">
    <source>
        <dbReference type="ARBA" id="ARBA00022840"/>
    </source>
</evidence>
<reference evidence="7 8" key="1">
    <citation type="submission" date="2017-11" db="EMBL/GenBank/DDBJ databases">
        <title>Complete genome sequence of Sphingomonas sp. Strain Cra20, a psychrotolerant potential plant growth promoting rhizobacteria.</title>
        <authorList>
            <person name="Luo Y."/>
        </authorList>
    </citation>
    <scope>NUCLEOTIDE SEQUENCE [LARGE SCALE GENOMIC DNA]</scope>
    <source>
        <strain evidence="7 8">Cra20</strain>
    </source>
</reference>
<dbReference type="NCBIfam" id="TIGR03491">
    <property type="entry name" value="TM0106 family RecB-like putative nuclease"/>
    <property type="match status" value="1"/>
</dbReference>
<dbReference type="EMBL" id="CP024923">
    <property type="protein sequence ID" value="ATY30605.1"/>
    <property type="molecule type" value="Genomic_DNA"/>
</dbReference>
<dbReference type="AlphaFoldDB" id="A0A2K8M9Q0"/>
<dbReference type="RefSeq" id="WP_100280420.1">
    <property type="nucleotide sequence ID" value="NZ_CP024923.1"/>
</dbReference>
<evidence type="ECO:0000313" key="7">
    <source>
        <dbReference type="EMBL" id="ATY30605.1"/>
    </source>
</evidence>
<protein>
    <submittedName>
        <fullName evidence="7">Uncharacterized protein</fullName>
    </submittedName>
</protein>
<dbReference type="GO" id="GO:0016787">
    <property type="term" value="F:hydrolase activity"/>
    <property type="evidence" value="ECO:0007669"/>
    <property type="project" value="UniProtKB-KW"/>
</dbReference>
<dbReference type="SUPFAM" id="SSF53098">
    <property type="entry name" value="Ribonuclease H-like"/>
    <property type="match status" value="1"/>
</dbReference>
<keyword evidence="4" id="KW-0067">ATP-binding</keyword>
<dbReference type="InterPro" id="IPR038720">
    <property type="entry name" value="YprB_RNase_H-like_dom"/>
</dbReference>
<feature type="domain" description="YprB ribonuclease H-like" evidence="6">
    <location>
        <begin position="315"/>
        <end position="492"/>
    </location>
</feature>
<dbReference type="CDD" id="cd18808">
    <property type="entry name" value="SF1_C_Upf1"/>
    <property type="match status" value="1"/>
</dbReference>
<proteinExistence type="predicted"/>
<name>A0A2K8M9Q0_9SPHN</name>
<dbReference type="InterPro" id="IPR027417">
    <property type="entry name" value="P-loop_NTPase"/>
</dbReference>
<dbReference type="KEGG" id="sphc:CVN68_00160"/>
<dbReference type="PANTHER" id="PTHR43788">
    <property type="entry name" value="DNA2/NAM7 HELICASE FAMILY MEMBER"/>
    <property type="match status" value="1"/>
</dbReference>
<dbReference type="Gene3D" id="3.40.50.300">
    <property type="entry name" value="P-loop containing nucleotide triphosphate hydrolases"/>
    <property type="match status" value="2"/>
</dbReference>
<evidence type="ECO:0000256" key="2">
    <source>
        <dbReference type="ARBA" id="ARBA00022801"/>
    </source>
</evidence>
<feature type="domain" description="DNA2/NAM7 helicase-like C-terminal" evidence="5">
    <location>
        <begin position="907"/>
        <end position="1079"/>
    </location>
</feature>
<evidence type="ECO:0000256" key="1">
    <source>
        <dbReference type="ARBA" id="ARBA00022741"/>
    </source>
</evidence>
<dbReference type="GO" id="GO:0005524">
    <property type="term" value="F:ATP binding"/>
    <property type="evidence" value="ECO:0007669"/>
    <property type="project" value="UniProtKB-KW"/>
</dbReference>
<accession>A0A2K8M9Q0</accession>
<dbReference type="PANTHER" id="PTHR43788:SF8">
    <property type="entry name" value="DNA-BINDING PROTEIN SMUBP-2"/>
    <property type="match status" value="1"/>
</dbReference>
<dbReference type="InterPro" id="IPR012337">
    <property type="entry name" value="RNaseH-like_sf"/>
</dbReference>
<dbReference type="InterPro" id="IPR041679">
    <property type="entry name" value="DNA2/NAM7-like_C"/>
</dbReference>
<gene>
    <name evidence="7" type="ORF">CVN68_00160</name>
</gene>
<dbReference type="Pfam" id="PF13482">
    <property type="entry name" value="RNase_H_2"/>
    <property type="match status" value="1"/>
</dbReference>
<dbReference type="Pfam" id="PF13604">
    <property type="entry name" value="AAA_30"/>
    <property type="match status" value="1"/>
</dbReference>
<keyword evidence="1" id="KW-0547">Nucleotide-binding</keyword>
<evidence type="ECO:0000259" key="6">
    <source>
        <dbReference type="Pfam" id="PF13482"/>
    </source>
</evidence>